<accession>A0A9Y2JS67</accession>
<sequence length="68" mass="6413">MRKKTLIGLTAAGTAGGGTPATFTGLNGQPATPTFTVLGTPSKAAGPAKPQVTAKPAGAPQTGDGPPG</sequence>
<evidence type="ECO:0000313" key="3">
    <source>
        <dbReference type="Proteomes" id="UP001239397"/>
    </source>
</evidence>
<protein>
    <submittedName>
        <fullName evidence="2">Uncharacterized protein</fullName>
    </submittedName>
</protein>
<dbReference type="Proteomes" id="UP001239397">
    <property type="component" value="Chromosome"/>
</dbReference>
<dbReference type="EMBL" id="CP127295">
    <property type="protein sequence ID" value="WIY02691.1"/>
    <property type="molecule type" value="Genomic_DNA"/>
</dbReference>
<proteinExistence type="predicted"/>
<dbReference type="RefSeq" id="WP_285999101.1">
    <property type="nucleotide sequence ID" value="NZ_CP127295.1"/>
</dbReference>
<organism evidence="2 3">
    <name type="scientific">Amycolatopsis mongoliensis</name>
    <dbReference type="NCBI Taxonomy" id="715475"/>
    <lineage>
        <taxon>Bacteria</taxon>
        <taxon>Bacillati</taxon>
        <taxon>Actinomycetota</taxon>
        <taxon>Actinomycetes</taxon>
        <taxon>Pseudonocardiales</taxon>
        <taxon>Pseudonocardiaceae</taxon>
        <taxon>Amycolatopsis</taxon>
    </lineage>
</organism>
<feature type="compositionally biased region" description="Low complexity" evidence="1">
    <location>
        <begin position="1"/>
        <end position="13"/>
    </location>
</feature>
<feature type="compositionally biased region" description="Polar residues" evidence="1">
    <location>
        <begin position="27"/>
        <end position="39"/>
    </location>
</feature>
<keyword evidence="3" id="KW-1185">Reference proteome</keyword>
<name>A0A9Y2JS67_9PSEU</name>
<dbReference type="AlphaFoldDB" id="A0A9Y2JS67"/>
<evidence type="ECO:0000256" key="1">
    <source>
        <dbReference type="SAM" id="MobiDB-lite"/>
    </source>
</evidence>
<gene>
    <name evidence="2" type="ORF">QRX60_02105</name>
</gene>
<evidence type="ECO:0000313" key="2">
    <source>
        <dbReference type="EMBL" id="WIY02691.1"/>
    </source>
</evidence>
<reference evidence="2 3" key="1">
    <citation type="submission" date="2023-06" db="EMBL/GenBank/DDBJ databases">
        <authorList>
            <person name="Oyuntsetseg B."/>
            <person name="Kim S.B."/>
        </authorList>
    </citation>
    <scope>NUCLEOTIDE SEQUENCE [LARGE SCALE GENOMIC DNA]</scope>
    <source>
        <strain evidence="2 3">4-36</strain>
    </source>
</reference>
<dbReference type="KEGG" id="amog:QRX60_02105"/>
<feature type="region of interest" description="Disordered" evidence="1">
    <location>
        <begin position="1"/>
        <end position="68"/>
    </location>
</feature>